<dbReference type="PANTHER" id="PTHR16119:SF17">
    <property type="entry name" value="TRANSMEMBRANE PROTEIN 144"/>
    <property type="match status" value="1"/>
</dbReference>
<feature type="transmembrane region" description="Helical" evidence="8">
    <location>
        <begin position="32"/>
        <end position="50"/>
    </location>
</feature>
<feature type="transmembrane region" description="Helical" evidence="8">
    <location>
        <begin position="6"/>
        <end position="25"/>
    </location>
</feature>
<evidence type="ECO:0000256" key="7">
    <source>
        <dbReference type="ARBA" id="ARBA00023136"/>
    </source>
</evidence>
<sequence length="289" mass="31459">MEGILFALVPMFAWGSIGFVSNKIGGSANQQTFGMTIGSLFFAIIVFIVARPQLSFNLWFFGIIGGILWSLGQNRQFTAMKHMGVSVANPLSSGSQLVFGSLIGAFVFHEWSTSFHYILGGFALLLLVIGFYFSSRVDPVKENKNHLLKHFNKGFVALAFSTFGYLSYAILFNNIMAFDVLSVILPMAVGMIIGSSFFMKFQLDFSPLVLKNSLVGMMWGVGNIFMLLAASSAGLAIAFSFSQIGAIISIIGGIVFLGEKKTKKEITWVIIGILCFLIGAILLGIVKSY</sequence>
<feature type="transmembrane region" description="Helical" evidence="8">
    <location>
        <begin position="154"/>
        <end position="171"/>
    </location>
</feature>
<proteinExistence type="inferred from homology"/>
<keyword evidence="7 8" id="KW-0472">Membrane</keyword>
<evidence type="ECO:0000256" key="8">
    <source>
        <dbReference type="SAM" id="Phobius"/>
    </source>
</evidence>
<evidence type="ECO:0000256" key="5">
    <source>
        <dbReference type="ARBA" id="ARBA00022692"/>
    </source>
</evidence>
<protein>
    <submittedName>
        <fullName evidence="9">EamA family transporter</fullName>
    </submittedName>
</protein>
<dbReference type="InterPro" id="IPR037185">
    <property type="entry name" value="EmrE-like"/>
</dbReference>
<keyword evidence="3" id="KW-0813">Transport</keyword>
<dbReference type="RefSeq" id="WP_199575972.1">
    <property type="nucleotide sequence ID" value="NZ_JAENBO010000005.1"/>
</dbReference>
<dbReference type="SUPFAM" id="SSF103481">
    <property type="entry name" value="Multidrug resistance efflux transporter EmrE"/>
    <property type="match status" value="1"/>
</dbReference>
<evidence type="ECO:0000256" key="4">
    <source>
        <dbReference type="ARBA" id="ARBA00022597"/>
    </source>
</evidence>
<comment type="similarity">
    <text evidence="2">Belongs to the GRP transporter (TC 2.A.7.5) family.</text>
</comment>
<evidence type="ECO:0000256" key="6">
    <source>
        <dbReference type="ARBA" id="ARBA00022989"/>
    </source>
</evidence>
<dbReference type="CDD" id="cd23110">
    <property type="entry name" value="GRP"/>
    <property type="match status" value="1"/>
</dbReference>
<feature type="transmembrane region" description="Helical" evidence="8">
    <location>
        <begin position="177"/>
        <end position="198"/>
    </location>
</feature>
<accession>A0ABS0ZK12</accession>
<evidence type="ECO:0000313" key="10">
    <source>
        <dbReference type="Proteomes" id="UP000653045"/>
    </source>
</evidence>
<name>A0ABS0ZK12_9STRE</name>
<dbReference type="Proteomes" id="UP000653045">
    <property type="component" value="Unassembled WGS sequence"/>
</dbReference>
<feature type="transmembrane region" description="Helical" evidence="8">
    <location>
        <begin position="84"/>
        <end position="108"/>
    </location>
</feature>
<feature type="transmembrane region" description="Helical" evidence="8">
    <location>
        <begin position="266"/>
        <end position="286"/>
    </location>
</feature>
<keyword evidence="5 8" id="KW-0812">Transmembrane</keyword>
<evidence type="ECO:0000256" key="1">
    <source>
        <dbReference type="ARBA" id="ARBA00004651"/>
    </source>
</evidence>
<reference evidence="9 10" key="1">
    <citation type="journal article" date="2021" name="Int. J. Syst. Evol. Microbiol.">
        <title>Streptococcus vicugnae sp. nov., isolated from faeces of alpacas (Vicugna pacos) and cattle (Bos taurus), Streptococcus zalophi sp. nov., and Streptococcus pacificus sp. nov., isolated from respiratory tract of California sea lions (Zalophus californianus).</title>
        <authorList>
            <person name="Volokhov D.V."/>
            <person name="Zagorodnyaya T.A."/>
            <person name="Shen Z."/>
            <person name="Blom J."/>
            <person name="Furtak V.A."/>
            <person name="Eisenberg T."/>
            <person name="Fan P."/>
            <person name="Jeong K.C."/>
            <person name="Gao Y."/>
            <person name="Zhang S."/>
            <person name="Amselle M."/>
        </authorList>
    </citation>
    <scope>NUCLEOTIDE SEQUENCE [LARGE SCALE GENOMIC DNA]</scope>
    <source>
        <strain evidence="9 10">CSL7591</strain>
    </source>
</reference>
<gene>
    <name evidence="9" type="ORF">JHK62_06560</name>
</gene>
<evidence type="ECO:0000256" key="3">
    <source>
        <dbReference type="ARBA" id="ARBA00022448"/>
    </source>
</evidence>
<feature type="transmembrane region" description="Helical" evidence="8">
    <location>
        <begin position="56"/>
        <end position="72"/>
    </location>
</feature>
<organism evidence="9 10">
    <name type="scientific">Streptococcus pacificus</name>
    <dbReference type="NCBI Taxonomy" id="2740577"/>
    <lineage>
        <taxon>Bacteria</taxon>
        <taxon>Bacillati</taxon>
        <taxon>Bacillota</taxon>
        <taxon>Bacilli</taxon>
        <taxon>Lactobacillales</taxon>
        <taxon>Streptococcaceae</taxon>
        <taxon>Streptococcus</taxon>
    </lineage>
</organism>
<dbReference type="Pfam" id="PF06800">
    <property type="entry name" value="Sugar_transport"/>
    <property type="match status" value="1"/>
</dbReference>
<feature type="transmembrane region" description="Helical" evidence="8">
    <location>
        <begin position="114"/>
        <end position="133"/>
    </location>
</feature>
<feature type="transmembrane region" description="Helical" evidence="8">
    <location>
        <begin position="236"/>
        <end position="257"/>
    </location>
</feature>
<comment type="caution">
    <text evidence="9">The sequence shown here is derived from an EMBL/GenBank/DDBJ whole genome shotgun (WGS) entry which is preliminary data.</text>
</comment>
<keyword evidence="4" id="KW-0762">Sugar transport</keyword>
<dbReference type="InterPro" id="IPR010651">
    <property type="entry name" value="Sugar_transport"/>
</dbReference>
<evidence type="ECO:0000313" key="9">
    <source>
        <dbReference type="EMBL" id="MBJ8326333.1"/>
    </source>
</evidence>
<comment type="subcellular location">
    <subcellularLocation>
        <location evidence="1">Cell membrane</location>
        <topology evidence="1">Multi-pass membrane protein</topology>
    </subcellularLocation>
</comment>
<feature type="transmembrane region" description="Helical" evidence="8">
    <location>
        <begin position="210"/>
        <end position="230"/>
    </location>
</feature>
<keyword evidence="6 8" id="KW-1133">Transmembrane helix</keyword>
<dbReference type="PANTHER" id="PTHR16119">
    <property type="entry name" value="TRANSMEMBRANE PROTEIN 144"/>
    <property type="match status" value="1"/>
</dbReference>
<keyword evidence="10" id="KW-1185">Reference proteome</keyword>
<dbReference type="EMBL" id="JAENBO010000005">
    <property type="protein sequence ID" value="MBJ8326333.1"/>
    <property type="molecule type" value="Genomic_DNA"/>
</dbReference>
<evidence type="ECO:0000256" key="2">
    <source>
        <dbReference type="ARBA" id="ARBA00006117"/>
    </source>
</evidence>